<sequence>MSFGFSIGDIRKAASRDLKELADVLFSLECALDHLGEAPKDVLARPDRHGGAKSKEKLDAMINASTLQELESATEKYRSVESAAVGNAATNNDKVKLRTLDDMEKSIQVNWHRVRWDYEKQSLQQYREKLKSHTDAINLILTSMIWANSTLTDEKSTQSHEKTHGLLEQVLKKSEADDTVQSTVEDIRNMLTQADLGARKVPETTPAPVGLSSNPNFVATNVQGPSPIRKGTDFDASFVRRSASVDMNLNPALPIRPPGGPVKRVMFSAGAAETPFQNQQQTLEVQNELSSAVCQIDLPPETIDLNARRRAFGEEEYEAFRQRHPTVEKARKPSFSTPATPTIQDLYDGILCLFGPLPEGKQQADVLKFKTERWIQGLSLLVKNTTPDAESDDGFLHLLQTLNRTVEGSGKSVRELFYEVLGPAGLLDALDQVSATSKCVRVMKEIEDFQDAKEVWEDDHGGN</sequence>
<gene>
    <name evidence="1" type="ORF">GGP41_003382</name>
</gene>
<name>A0A8H6DT80_COCSA</name>
<proteinExistence type="predicted"/>
<accession>A0A8H6DT80</accession>
<organism evidence="1 2">
    <name type="scientific">Cochliobolus sativus</name>
    <name type="common">Common root rot and spot blotch fungus</name>
    <name type="synonym">Bipolaris sorokiniana</name>
    <dbReference type="NCBI Taxonomy" id="45130"/>
    <lineage>
        <taxon>Eukaryota</taxon>
        <taxon>Fungi</taxon>
        <taxon>Dikarya</taxon>
        <taxon>Ascomycota</taxon>
        <taxon>Pezizomycotina</taxon>
        <taxon>Dothideomycetes</taxon>
        <taxon>Pleosporomycetidae</taxon>
        <taxon>Pleosporales</taxon>
        <taxon>Pleosporineae</taxon>
        <taxon>Pleosporaceae</taxon>
        <taxon>Bipolaris</taxon>
    </lineage>
</organism>
<evidence type="ECO:0000313" key="1">
    <source>
        <dbReference type="EMBL" id="KAF5847139.1"/>
    </source>
</evidence>
<comment type="caution">
    <text evidence="1">The sequence shown here is derived from an EMBL/GenBank/DDBJ whole genome shotgun (WGS) entry which is preliminary data.</text>
</comment>
<dbReference type="EMBL" id="WNKQ01000014">
    <property type="protein sequence ID" value="KAF5847139.1"/>
    <property type="molecule type" value="Genomic_DNA"/>
</dbReference>
<dbReference type="Proteomes" id="UP000624244">
    <property type="component" value="Unassembled WGS sequence"/>
</dbReference>
<evidence type="ECO:0000313" key="2">
    <source>
        <dbReference type="Proteomes" id="UP000624244"/>
    </source>
</evidence>
<reference evidence="1" key="1">
    <citation type="submission" date="2019-11" db="EMBL/GenBank/DDBJ databases">
        <title>Bipolaris sorokiniana Genome sequencing.</title>
        <authorList>
            <person name="Wang H."/>
        </authorList>
    </citation>
    <scope>NUCLEOTIDE SEQUENCE</scope>
</reference>
<dbReference type="AlphaFoldDB" id="A0A8H6DT80"/>
<protein>
    <submittedName>
        <fullName evidence="1">Uncharacterized protein</fullName>
    </submittedName>
</protein>